<keyword evidence="4" id="KW-0106">Calcium</keyword>
<dbReference type="GO" id="GO:0004065">
    <property type="term" value="F:arylsulfatase activity"/>
    <property type="evidence" value="ECO:0007669"/>
    <property type="project" value="TreeGrafter"/>
</dbReference>
<dbReference type="PROSITE" id="PS00149">
    <property type="entry name" value="SULFATASE_2"/>
    <property type="match status" value="1"/>
</dbReference>
<dbReference type="InterPro" id="IPR024607">
    <property type="entry name" value="Sulfatase_CS"/>
</dbReference>
<gene>
    <name evidence="6" type="ORF">LCGC14_0225920</name>
</gene>
<evidence type="ECO:0000256" key="3">
    <source>
        <dbReference type="ARBA" id="ARBA00022801"/>
    </source>
</evidence>
<dbReference type="FunFam" id="3.40.720.10:FF:000047">
    <property type="entry name" value="Arylsulfatase"/>
    <property type="match status" value="1"/>
</dbReference>
<dbReference type="AlphaFoldDB" id="A0A0F9UG50"/>
<evidence type="ECO:0000256" key="1">
    <source>
        <dbReference type="ARBA" id="ARBA00008779"/>
    </source>
</evidence>
<dbReference type="PANTHER" id="PTHR42693:SF53">
    <property type="entry name" value="ENDO-4-O-SULFATASE"/>
    <property type="match status" value="1"/>
</dbReference>
<evidence type="ECO:0000313" key="6">
    <source>
        <dbReference type="EMBL" id="KKN90649.1"/>
    </source>
</evidence>
<organism evidence="6">
    <name type="scientific">marine sediment metagenome</name>
    <dbReference type="NCBI Taxonomy" id="412755"/>
    <lineage>
        <taxon>unclassified sequences</taxon>
        <taxon>metagenomes</taxon>
        <taxon>ecological metagenomes</taxon>
    </lineage>
</organism>
<sequence length="532" mass="60136">MSDRPNILLILNDDMGFSDLGCYGGEVQTPNLDRLAYHGLRFTQFYNTARCCPSRASLLTGLHPHQAGVGHMMDDLDIDGYVGDLSPNTATIAEALGAAGYATYMSGKWHVTLHLDEKKHNWPRQRGFDRYYGIITGASSYYDAATLTDGNDRIESPRTGEYNITDDFSDRMVGFIEDHARENTDQPFFGYLAYTAPHWPLHAPDEDIARYHGRFDAGWDMLRAQRLERMVQMGIIDPSWRLTPRDASQPPWADEPHKAWQARRMEVYAAQIDRMDQGIGRVIDALQRTGQLDNTLIVFLADNGGCAEEIEVPRQQYGGEHPWQPALTRDGRPVKGGNTPIIWPGGEDTYCSYGVPWANLSNTPFREYKHWVHEGGIGTPLIVHWSAGIDAAHSGRLRHQTGQLPDIMATFLDVAGADYPTQRDGNAVQPCEGFSMQPTFDGGEPLRDVLYFEHEGNKCVRRGKWKLETKHPGDWELYDMDADRTELNDLSAEHPEIVAELSALYDTWAARCNVRPWLEVWDIYIGRFEQGD</sequence>
<dbReference type="CDD" id="cd16025">
    <property type="entry name" value="PAS_like"/>
    <property type="match status" value="1"/>
</dbReference>
<proteinExistence type="inferred from homology"/>
<dbReference type="Gene3D" id="3.30.1120.10">
    <property type="match status" value="1"/>
</dbReference>
<dbReference type="InterPro" id="IPR000917">
    <property type="entry name" value="Sulfatase_N"/>
</dbReference>
<feature type="domain" description="Sulfatase N-terminal" evidence="5">
    <location>
        <begin position="5"/>
        <end position="417"/>
    </location>
</feature>
<protein>
    <recommendedName>
        <fullName evidence="5">Sulfatase N-terminal domain-containing protein</fullName>
    </recommendedName>
</protein>
<dbReference type="GO" id="GO:0046872">
    <property type="term" value="F:metal ion binding"/>
    <property type="evidence" value="ECO:0007669"/>
    <property type="project" value="UniProtKB-KW"/>
</dbReference>
<evidence type="ECO:0000256" key="2">
    <source>
        <dbReference type="ARBA" id="ARBA00022723"/>
    </source>
</evidence>
<evidence type="ECO:0000256" key="4">
    <source>
        <dbReference type="ARBA" id="ARBA00022837"/>
    </source>
</evidence>
<comment type="similarity">
    <text evidence="1">Belongs to the sulfatase family.</text>
</comment>
<dbReference type="EMBL" id="LAZR01000108">
    <property type="protein sequence ID" value="KKN90649.1"/>
    <property type="molecule type" value="Genomic_DNA"/>
</dbReference>
<reference evidence="6" key="1">
    <citation type="journal article" date="2015" name="Nature">
        <title>Complex archaea that bridge the gap between prokaryotes and eukaryotes.</title>
        <authorList>
            <person name="Spang A."/>
            <person name="Saw J.H."/>
            <person name="Jorgensen S.L."/>
            <person name="Zaremba-Niedzwiedzka K."/>
            <person name="Martijn J."/>
            <person name="Lind A.E."/>
            <person name="van Eijk R."/>
            <person name="Schleper C."/>
            <person name="Guy L."/>
            <person name="Ettema T.J."/>
        </authorList>
    </citation>
    <scope>NUCLEOTIDE SEQUENCE</scope>
</reference>
<comment type="caution">
    <text evidence="6">The sequence shown here is derived from an EMBL/GenBank/DDBJ whole genome shotgun (WGS) entry which is preliminary data.</text>
</comment>
<name>A0A0F9UG50_9ZZZZ</name>
<accession>A0A0F9UG50</accession>
<dbReference type="InterPro" id="IPR050738">
    <property type="entry name" value="Sulfatase"/>
</dbReference>
<dbReference type="Pfam" id="PF00884">
    <property type="entry name" value="Sulfatase"/>
    <property type="match status" value="1"/>
</dbReference>
<keyword evidence="2" id="KW-0479">Metal-binding</keyword>
<keyword evidence="3" id="KW-0378">Hydrolase</keyword>
<dbReference type="Gene3D" id="3.40.720.10">
    <property type="entry name" value="Alkaline Phosphatase, subunit A"/>
    <property type="match status" value="1"/>
</dbReference>
<dbReference type="PANTHER" id="PTHR42693">
    <property type="entry name" value="ARYLSULFATASE FAMILY MEMBER"/>
    <property type="match status" value="1"/>
</dbReference>
<evidence type="ECO:0000259" key="5">
    <source>
        <dbReference type="Pfam" id="PF00884"/>
    </source>
</evidence>
<dbReference type="InterPro" id="IPR017850">
    <property type="entry name" value="Alkaline_phosphatase_core_sf"/>
</dbReference>
<dbReference type="SUPFAM" id="SSF53649">
    <property type="entry name" value="Alkaline phosphatase-like"/>
    <property type="match status" value="1"/>
</dbReference>